<evidence type="ECO:0000313" key="3">
    <source>
        <dbReference type="EMBL" id="SDM59480.1"/>
    </source>
</evidence>
<dbReference type="EMBL" id="FNHQ01000009">
    <property type="protein sequence ID" value="SDM59480.1"/>
    <property type="molecule type" value="Genomic_DNA"/>
</dbReference>
<comment type="similarity">
    <text evidence="1">Belongs to the GSP E family.</text>
</comment>
<evidence type="ECO:0000256" key="1">
    <source>
        <dbReference type="ARBA" id="ARBA00006611"/>
    </source>
</evidence>
<keyword evidence="4" id="KW-1185">Reference proteome</keyword>
<reference evidence="3 4" key="1">
    <citation type="submission" date="2016-10" db="EMBL/GenBank/DDBJ databases">
        <authorList>
            <person name="de Groot N.N."/>
        </authorList>
    </citation>
    <scope>NUCLEOTIDE SEQUENCE [LARGE SCALE GENOMIC DNA]</scope>
    <source>
        <strain evidence="3 4">DSM 16981</strain>
    </source>
</reference>
<dbReference type="CDD" id="cd01131">
    <property type="entry name" value="PilT"/>
    <property type="match status" value="1"/>
</dbReference>
<name>A0A1G9UHS4_9FIRM</name>
<dbReference type="RefSeq" id="WP_091649279.1">
    <property type="nucleotide sequence ID" value="NZ_FNHQ01000009.1"/>
</dbReference>
<dbReference type="Proteomes" id="UP000199309">
    <property type="component" value="Unassembled WGS sequence"/>
</dbReference>
<accession>A0A1G9UHS4</accession>
<dbReference type="OrthoDB" id="9808272at2"/>
<dbReference type="InterPro" id="IPR027417">
    <property type="entry name" value="P-loop_NTPase"/>
</dbReference>
<dbReference type="Gene3D" id="3.30.450.90">
    <property type="match status" value="1"/>
</dbReference>
<dbReference type="GO" id="GO:0005524">
    <property type="term" value="F:ATP binding"/>
    <property type="evidence" value="ECO:0007669"/>
    <property type="project" value="InterPro"/>
</dbReference>
<dbReference type="InterPro" id="IPR050921">
    <property type="entry name" value="T4SS_GSP_E_ATPase"/>
</dbReference>
<gene>
    <name evidence="3" type="ORF">SAMN05660299_01190</name>
</gene>
<evidence type="ECO:0000259" key="2">
    <source>
        <dbReference type="PROSITE" id="PS00662"/>
    </source>
</evidence>
<dbReference type="Pfam" id="PF00437">
    <property type="entry name" value="T2SSE"/>
    <property type="match status" value="1"/>
</dbReference>
<dbReference type="InterPro" id="IPR001482">
    <property type="entry name" value="T2SS/T4SS_dom"/>
</dbReference>
<dbReference type="STRING" id="349095.SAMN05660299_01190"/>
<dbReference type="AlphaFoldDB" id="A0A1G9UHS4"/>
<dbReference type="PANTHER" id="PTHR30486:SF6">
    <property type="entry name" value="TYPE IV PILUS RETRACTATION ATPASE PILT"/>
    <property type="match status" value="1"/>
</dbReference>
<dbReference type="InterPro" id="IPR006321">
    <property type="entry name" value="PilT/PilU"/>
</dbReference>
<dbReference type="SUPFAM" id="SSF52540">
    <property type="entry name" value="P-loop containing nucleoside triphosphate hydrolases"/>
    <property type="match status" value="1"/>
</dbReference>
<protein>
    <submittedName>
        <fullName evidence="3">Twitching motility protein PilT</fullName>
    </submittedName>
</protein>
<dbReference type="Gene3D" id="3.40.50.300">
    <property type="entry name" value="P-loop containing nucleotide triphosphate hydrolases"/>
    <property type="match status" value="1"/>
</dbReference>
<dbReference type="GO" id="GO:0016887">
    <property type="term" value="F:ATP hydrolysis activity"/>
    <property type="evidence" value="ECO:0007669"/>
    <property type="project" value="InterPro"/>
</dbReference>
<sequence>MDITAIISTAIERKATDIHLQEHRLPLLRTGMELFPLEGAVVKSCDISSWLHVYDCKLPRCGELSLAVDLQEGIRCRINIFPEYAGYHAALRLLYPLHWLPTDEDAVILERLSQMKHGLVLITGPTASGKTTTLWRIMEYLNNSRRCHLITLEDPIEYILPGKKALISQRELGKHFSTFQDGVRQALRQDPDVILVGEMRDGFTMEAALTAAETGHLVFSTLHTTSAAQTISRVVGAVPAVRQEELRCRLSMVLQAVLAQQRFCDDAGTHVAREVLFRTTAVAQLIRTGREYQLESILQTGAAYGMRTMEQALAFYGKKL</sequence>
<proteinExistence type="inferred from homology"/>
<dbReference type="PANTHER" id="PTHR30486">
    <property type="entry name" value="TWITCHING MOTILITY PROTEIN PILT"/>
    <property type="match status" value="1"/>
</dbReference>
<organism evidence="3 4">
    <name type="scientific">Megasphaera paucivorans</name>
    <dbReference type="NCBI Taxonomy" id="349095"/>
    <lineage>
        <taxon>Bacteria</taxon>
        <taxon>Bacillati</taxon>
        <taxon>Bacillota</taxon>
        <taxon>Negativicutes</taxon>
        <taxon>Veillonellales</taxon>
        <taxon>Veillonellaceae</taxon>
        <taxon>Megasphaera</taxon>
    </lineage>
</organism>
<dbReference type="PROSITE" id="PS00662">
    <property type="entry name" value="T2SP_E"/>
    <property type="match status" value="1"/>
</dbReference>
<evidence type="ECO:0000313" key="4">
    <source>
        <dbReference type="Proteomes" id="UP000199309"/>
    </source>
</evidence>
<feature type="domain" description="Bacterial type II secretion system protein E" evidence="2">
    <location>
        <begin position="187"/>
        <end position="201"/>
    </location>
</feature>